<dbReference type="PANTHER" id="PTHR12143">
    <property type="entry name" value="PEPTIDE N-GLYCANASE PNGASE -RELATED"/>
    <property type="match status" value="1"/>
</dbReference>
<feature type="region of interest" description="Disordered" evidence="1">
    <location>
        <begin position="255"/>
        <end position="301"/>
    </location>
</feature>
<feature type="domain" description="Glycosyl hydrolase family 92 N-terminal" evidence="4">
    <location>
        <begin position="57"/>
        <end position="328"/>
    </location>
</feature>
<dbReference type="InterPro" id="IPR012939">
    <property type="entry name" value="Glyco_hydro_92"/>
</dbReference>
<dbReference type="Pfam" id="PF17678">
    <property type="entry name" value="Glyco_hydro_92N"/>
    <property type="match status" value="1"/>
</dbReference>
<dbReference type="FunFam" id="3.30.2080.10:FF:000001">
    <property type="entry name" value="Alpha-1,2-mannosidase subfamily"/>
    <property type="match status" value="1"/>
</dbReference>
<dbReference type="Pfam" id="PF07971">
    <property type="entry name" value="Glyco_hydro_92"/>
    <property type="match status" value="1"/>
</dbReference>
<dbReference type="Gene3D" id="1.20.1050.60">
    <property type="entry name" value="alpha-1,2-mannosidase"/>
    <property type="match status" value="1"/>
</dbReference>
<dbReference type="RefSeq" id="WP_084180994.1">
    <property type="nucleotide sequence ID" value="NZ_FQVU01000003.1"/>
</dbReference>
<dbReference type="InterPro" id="IPR041371">
    <property type="entry name" value="GH92_N"/>
</dbReference>
<reference evidence="5 6" key="1">
    <citation type="submission" date="2016-11" db="EMBL/GenBank/DDBJ databases">
        <authorList>
            <person name="Jaros S."/>
            <person name="Januszkiewicz K."/>
            <person name="Wedrychowicz H."/>
        </authorList>
    </citation>
    <scope>NUCLEOTIDE SEQUENCE [LARGE SCALE GENOMIC DNA]</scope>
    <source>
        <strain evidence="5 6">DSM 45627</strain>
    </source>
</reference>
<dbReference type="Gene3D" id="2.70.98.10">
    <property type="match status" value="1"/>
</dbReference>
<dbReference type="Proteomes" id="UP000186132">
    <property type="component" value="Unassembled WGS sequence"/>
</dbReference>
<feature type="compositionally biased region" description="Basic and acidic residues" evidence="1">
    <location>
        <begin position="267"/>
        <end position="288"/>
    </location>
</feature>
<evidence type="ECO:0000256" key="1">
    <source>
        <dbReference type="SAM" id="MobiDB-lite"/>
    </source>
</evidence>
<dbReference type="NCBIfam" id="NF035929">
    <property type="entry name" value="lectin_1"/>
    <property type="match status" value="1"/>
</dbReference>
<dbReference type="SUPFAM" id="SSF48208">
    <property type="entry name" value="Six-hairpin glycosidases"/>
    <property type="match status" value="1"/>
</dbReference>
<dbReference type="GO" id="GO:0005829">
    <property type="term" value="C:cytosol"/>
    <property type="evidence" value="ECO:0007669"/>
    <property type="project" value="TreeGrafter"/>
</dbReference>
<evidence type="ECO:0000313" key="5">
    <source>
        <dbReference type="EMBL" id="SHG66109.1"/>
    </source>
</evidence>
<keyword evidence="6" id="KW-1185">Reference proteome</keyword>
<dbReference type="InterPro" id="IPR050883">
    <property type="entry name" value="PNGase"/>
</dbReference>
<gene>
    <name evidence="5" type="ORF">SAMN05443575_2492</name>
</gene>
<dbReference type="AlphaFoldDB" id="A0A1M5LN79"/>
<feature type="domain" description="Glycosyl hydrolase family 92" evidence="3">
    <location>
        <begin position="334"/>
        <end position="791"/>
    </location>
</feature>
<dbReference type="PANTHER" id="PTHR12143:SF39">
    <property type="entry name" value="SECRETED PROTEIN"/>
    <property type="match status" value="1"/>
</dbReference>
<dbReference type="OrthoDB" id="9804511at2"/>
<dbReference type="EMBL" id="FQVU01000003">
    <property type="protein sequence ID" value="SHG66109.1"/>
    <property type="molecule type" value="Genomic_DNA"/>
</dbReference>
<accession>A0A1M5LN79</accession>
<dbReference type="Gene3D" id="2.60.40.10">
    <property type="entry name" value="Immunoglobulins"/>
    <property type="match status" value="1"/>
</dbReference>
<dbReference type="GO" id="GO:0030246">
    <property type="term" value="F:carbohydrate binding"/>
    <property type="evidence" value="ECO:0007669"/>
    <property type="project" value="InterPro"/>
</dbReference>
<name>A0A1M5LN79_9ACTN</name>
<sequence length="1109" mass="115415">MPDRICAVPTAPRPPRSARRRRVALLAAAVLGLSPTVLTLAPAATAAPAAVTDPAAHVDPTIGTSGYVDDFPGADVPFGMVQWSPDTPSRPAGGGYEYTDDATTGFSLTHISGPGCAAGGDVPLLPVSGDVPAKPDDATLPLDHGKERAEAGDYTLDAGGVSTRLTTTQRAGLGAFTFAKDQPATLLLKLSGSAAGTDATHFQVVNQHEVAGWVTSGHFCGADDTYTVYFDLTFDHDFTGTGTWQGADVAKGKRSLTTHTRAASRAHATDGSHRTANGERRTSPELHGKAAPAKVTPQASPPVADVNGAYLGFDTAENPTVKAKVGISYVSTANAKKNRTTEIPGWDVDAVATAAHDAWNDTLSKITISGGTADEQRVFYTALYHALLHPNVYSDVNRQYLGFDGEVHKTAKGHVEYANFSGWDIYRSQAQLEAMLEPQAASDEVRSMLDQYDQTGQLPKWELYNGESYVMVGDPADAIIADAYAFGARDFDTAHALDVMLTEANQPNKIRPGLSQYLDKGYLPLDGSYGCCNFYGPVSTQQEYDTADSAISSFAKALGDSDTATTFARRANNWQNVFNPATNFLQPKLANGQFNGNFNPSSSLGFVEGNSYQYTPMSPHDVKGLIAAAGGNDAWIEKLDGLTSTIKDIDSSNADFGNEPSIEIPWEYDYAGAPWKTQQTVRAIQQQIFPAKPAGIAGNDDLGTMSAWYVFSALGFYPETPGTADLAVGSPVFPKAVVTLASGKKLTITGAGATADAPYVHGLTLGGTAWNHAYLSPDLVQTGGKLAFTLGTTPDKGWASAAADAPPSDTTGLLPALGYVTDPQLVVEPGKTVRLTLGARAVGKGAQDVSWKAIAGDGPAASPSSGTVHVKPGKDATQTVTLTAPSADGRYPVAFSMAGAGGVELPKVVAEIDVAKPGELWPYYDNAGVSNDGATNQGDYDGGGWSYSAQALAEDGVAPGKSVTADGLTYALPAVAAGEYDNIVAGGQQIALATPTAGSSFGILGSATNASPGSRGTFVLHFTDGTTQSVTLGLSDWTLGGDGTTAPSYGNTVVSSMPYRDTASGGRQVIATYLFAAHADIAAGKTVQSVTFPAEVDSGDLHVFAFSVG</sequence>
<dbReference type="GO" id="GO:0000224">
    <property type="term" value="F:peptide-N4-(N-acetyl-beta-glucosaminyl)asparagine amidase activity"/>
    <property type="evidence" value="ECO:0007669"/>
    <property type="project" value="TreeGrafter"/>
</dbReference>
<evidence type="ECO:0000259" key="3">
    <source>
        <dbReference type="Pfam" id="PF07971"/>
    </source>
</evidence>
<organism evidence="5 6">
    <name type="scientific">Jatrophihabitans endophyticus</name>
    <dbReference type="NCBI Taxonomy" id="1206085"/>
    <lineage>
        <taxon>Bacteria</taxon>
        <taxon>Bacillati</taxon>
        <taxon>Actinomycetota</taxon>
        <taxon>Actinomycetes</taxon>
        <taxon>Jatrophihabitantales</taxon>
        <taxon>Jatrophihabitantaceae</taxon>
        <taxon>Jatrophihabitans</taxon>
    </lineage>
</organism>
<evidence type="ECO:0000256" key="2">
    <source>
        <dbReference type="SAM" id="SignalP"/>
    </source>
</evidence>
<dbReference type="InterPro" id="IPR005887">
    <property type="entry name" value="GH92_a_mannosidase_put"/>
</dbReference>
<dbReference type="InterPro" id="IPR013783">
    <property type="entry name" value="Ig-like_fold"/>
</dbReference>
<dbReference type="GO" id="GO:0006516">
    <property type="term" value="P:glycoprotein catabolic process"/>
    <property type="evidence" value="ECO:0007669"/>
    <property type="project" value="TreeGrafter"/>
</dbReference>
<evidence type="ECO:0000313" key="6">
    <source>
        <dbReference type="Proteomes" id="UP000186132"/>
    </source>
</evidence>
<feature type="signal peptide" evidence="2">
    <location>
        <begin position="1"/>
        <end position="46"/>
    </location>
</feature>
<dbReference type="Gene3D" id="1.20.1610.10">
    <property type="entry name" value="alpha-1,2-mannosidases domains"/>
    <property type="match status" value="1"/>
</dbReference>
<dbReference type="Gene3D" id="3.30.2080.10">
    <property type="entry name" value="GH92 mannosidase domain"/>
    <property type="match status" value="1"/>
</dbReference>
<dbReference type="STRING" id="1206085.SAMN05443575_2492"/>
<proteinExistence type="predicted"/>
<dbReference type="InterPro" id="IPR008928">
    <property type="entry name" value="6-hairpin_glycosidase_sf"/>
</dbReference>
<keyword evidence="2" id="KW-0732">Signal</keyword>
<dbReference type="NCBIfam" id="TIGR01180">
    <property type="entry name" value="aman2_put"/>
    <property type="match status" value="1"/>
</dbReference>
<feature type="chain" id="PRO_5038478121" evidence="2">
    <location>
        <begin position="47"/>
        <end position="1109"/>
    </location>
</feature>
<dbReference type="GO" id="GO:0005975">
    <property type="term" value="P:carbohydrate metabolic process"/>
    <property type="evidence" value="ECO:0007669"/>
    <property type="project" value="InterPro"/>
</dbReference>
<feature type="compositionally biased region" description="Low complexity" evidence="1">
    <location>
        <begin position="257"/>
        <end position="266"/>
    </location>
</feature>
<dbReference type="InterPro" id="IPR014718">
    <property type="entry name" value="GH-type_carb-bd"/>
</dbReference>
<evidence type="ECO:0000259" key="4">
    <source>
        <dbReference type="Pfam" id="PF17678"/>
    </source>
</evidence>
<protein>
    <submittedName>
        <fullName evidence="5">Alpha-1,2-mannosidase, putative</fullName>
    </submittedName>
</protein>